<dbReference type="Gene3D" id="2.60.120.260">
    <property type="entry name" value="Galactose-binding domain-like"/>
    <property type="match status" value="1"/>
</dbReference>
<dbReference type="PANTHER" id="PTHR43056">
    <property type="entry name" value="PEPTIDASE S9 PROLYL OLIGOPEPTIDASE"/>
    <property type="match status" value="1"/>
</dbReference>
<name>A0A423FBB0_9PSED</name>
<dbReference type="EMBL" id="MOAY01000030">
    <property type="protein sequence ID" value="ROM53523.1"/>
    <property type="molecule type" value="Genomic_DNA"/>
</dbReference>
<dbReference type="InterPro" id="IPR050585">
    <property type="entry name" value="Xaa-Pro_dipeptidyl-ppase/CocE"/>
</dbReference>
<reference evidence="3 4" key="1">
    <citation type="submission" date="2016-10" db="EMBL/GenBank/DDBJ databases">
        <title>Comparative genome analysis of multiple Pseudomonas spp. focuses on biocontrol and plant growth promoting traits.</title>
        <authorList>
            <person name="Tao X.-Y."/>
            <person name="Taylor C.G."/>
        </authorList>
    </citation>
    <scope>NUCLEOTIDE SEQUENCE [LARGE SCALE GENOMIC DNA]</scope>
    <source>
        <strain evidence="3 4">29G9</strain>
    </source>
</reference>
<dbReference type="GO" id="GO:0008239">
    <property type="term" value="F:dipeptidyl-peptidase activity"/>
    <property type="evidence" value="ECO:0007669"/>
    <property type="project" value="InterPro"/>
</dbReference>
<evidence type="ECO:0000313" key="4">
    <source>
        <dbReference type="Proteomes" id="UP000284656"/>
    </source>
</evidence>
<dbReference type="Pfam" id="PF02129">
    <property type="entry name" value="Peptidase_S15"/>
    <property type="match status" value="1"/>
</dbReference>
<keyword evidence="1" id="KW-0378">Hydrolase</keyword>
<dbReference type="AlphaFoldDB" id="A0A423FBB0"/>
<gene>
    <name evidence="3" type="ORF">BK648_07685</name>
</gene>
<dbReference type="Proteomes" id="UP000284656">
    <property type="component" value="Unassembled WGS sequence"/>
</dbReference>
<proteinExistence type="predicted"/>
<organism evidence="3 4">
    <name type="scientific">Pseudomonas poae</name>
    <dbReference type="NCBI Taxonomy" id="200451"/>
    <lineage>
        <taxon>Bacteria</taxon>
        <taxon>Pseudomonadati</taxon>
        <taxon>Pseudomonadota</taxon>
        <taxon>Gammaproteobacteria</taxon>
        <taxon>Pseudomonadales</taxon>
        <taxon>Pseudomonadaceae</taxon>
        <taxon>Pseudomonas</taxon>
    </lineage>
</organism>
<dbReference type="InterPro" id="IPR000383">
    <property type="entry name" value="Xaa-Pro-like_dom"/>
</dbReference>
<dbReference type="Gene3D" id="3.40.50.1820">
    <property type="entry name" value="alpha/beta hydrolase"/>
    <property type="match status" value="1"/>
</dbReference>
<dbReference type="NCBIfam" id="TIGR00976">
    <property type="entry name" value="CocE_NonD"/>
    <property type="match status" value="2"/>
</dbReference>
<dbReference type="SMART" id="SM00939">
    <property type="entry name" value="PepX_C"/>
    <property type="match status" value="1"/>
</dbReference>
<feature type="domain" description="Xaa-Pro dipeptidyl-peptidase C-terminal" evidence="2">
    <location>
        <begin position="271"/>
        <end position="510"/>
    </location>
</feature>
<evidence type="ECO:0000256" key="1">
    <source>
        <dbReference type="ARBA" id="ARBA00022801"/>
    </source>
</evidence>
<sequence length="515" mass="58768">MVIERDVEVVLRDGIKIYIDLYRPDTNEPVPVLLSWNPYGKHSPQDMSKLPGTGVDCSKLSKYTTWEAPDPVWWSANGYALILPDPRGIFHSEGDATFWNHAEAEDEYDLIEWAGTQEWSNGKVGLAGVSYLAVSQWLVASHKPPHLAAINPWEGFSDIYREVCFHGGIPETGFVPWWQEGVEFGLSHVEDLPRTCAAHPLLDEHWQSKMTDFSKITVPAYVVASWSDQGLHTRGTLEAYKGLGSTDKWLEIHGRKKWGYYYQDDSLQRQLTFFDTYLKEKSTNIDSWPKVRYEIRDSSYVGDVHEATQWPLPGTSYERLYLEASNGRLNTEPADEESEVGYDCESLEQDLAQFDFTFEQTTTLVGHAKLHLFIEADGADDADLFVSLEKIDKNGAQVDFPFFSIRDNGPVALGWLRVSHRDLDPKLSTEHQPWHTHEREVPIRPGEIVPAEIEIWPSGTRFEAGETLRLVISSSDRRKFPYMPFNRHAINRNRGRHVIHTGGQYDSYLLVPVAN</sequence>
<dbReference type="Pfam" id="PF08530">
    <property type="entry name" value="PepX_C"/>
    <property type="match status" value="1"/>
</dbReference>
<dbReference type="InterPro" id="IPR013736">
    <property type="entry name" value="Xaa-Pro_dipept_C"/>
</dbReference>
<protein>
    <recommendedName>
        <fullName evidence="2">Xaa-Pro dipeptidyl-peptidase C-terminal domain-containing protein</fullName>
    </recommendedName>
</protein>
<dbReference type="SUPFAM" id="SSF49785">
    <property type="entry name" value="Galactose-binding domain-like"/>
    <property type="match status" value="1"/>
</dbReference>
<dbReference type="InterPro" id="IPR029058">
    <property type="entry name" value="AB_hydrolase_fold"/>
</dbReference>
<dbReference type="PANTHER" id="PTHR43056:SF10">
    <property type="entry name" value="COCE_NOND FAMILY, PUTATIVE (AFU_ORTHOLOGUE AFUA_7G00600)-RELATED"/>
    <property type="match status" value="1"/>
</dbReference>
<comment type="caution">
    <text evidence="3">The sequence shown here is derived from an EMBL/GenBank/DDBJ whole genome shotgun (WGS) entry which is preliminary data.</text>
</comment>
<dbReference type="InterPro" id="IPR008979">
    <property type="entry name" value="Galactose-bd-like_sf"/>
</dbReference>
<evidence type="ECO:0000313" key="3">
    <source>
        <dbReference type="EMBL" id="ROM53523.1"/>
    </source>
</evidence>
<dbReference type="InterPro" id="IPR005674">
    <property type="entry name" value="CocE/Ser_esterase"/>
</dbReference>
<dbReference type="SUPFAM" id="SSF53474">
    <property type="entry name" value="alpha/beta-Hydrolases"/>
    <property type="match status" value="1"/>
</dbReference>
<evidence type="ECO:0000259" key="2">
    <source>
        <dbReference type="SMART" id="SM00939"/>
    </source>
</evidence>
<dbReference type="Gene3D" id="1.10.3020.20">
    <property type="match status" value="1"/>
</dbReference>
<accession>A0A423FBB0</accession>